<organism evidence="3 4">
    <name type="scientific">Streptomyces liangshanensis</name>
    <dbReference type="NCBI Taxonomy" id="2717324"/>
    <lineage>
        <taxon>Bacteria</taxon>
        <taxon>Bacillati</taxon>
        <taxon>Actinomycetota</taxon>
        <taxon>Actinomycetes</taxon>
        <taxon>Kitasatosporales</taxon>
        <taxon>Streptomycetaceae</taxon>
        <taxon>Streptomyces</taxon>
    </lineage>
</organism>
<name>A0A6G9H1W4_9ACTN</name>
<keyword evidence="2" id="KW-0732">Signal</keyword>
<dbReference type="PROSITE" id="PS51257">
    <property type="entry name" value="PROKAR_LIPOPROTEIN"/>
    <property type="match status" value="1"/>
</dbReference>
<dbReference type="RefSeq" id="WP_167032351.1">
    <property type="nucleotide sequence ID" value="NZ_CP050177.1"/>
</dbReference>
<feature type="compositionally biased region" description="Basic and acidic residues" evidence="1">
    <location>
        <begin position="38"/>
        <end position="48"/>
    </location>
</feature>
<evidence type="ECO:0000256" key="1">
    <source>
        <dbReference type="SAM" id="MobiDB-lite"/>
    </source>
</evidence>
<protein>
    <recommendedName>
        <fullName evidence="5">Lipoprotein</fullName>
    </recommendedName>
</protein>
<dbReference type="EMBL" id="CP050177">
    <property type="protein sequence ID" value="QIQ04464.1"/>
    <property type="molecule type" value="Genomic_DNA"/>
</dbReference>
<dbReference type="KEGG" id="slia:HA039_21105"/>
<keyword evidence="4" id="KW-1185">Reference proteome</keyword>
<gene>
    <name evidence="3" type="ORF">HA039_21105</name>
</gene>
<evidence type="ECO:0000256" key="2">
    <source>
        <dbReference type="SAM" id="SignalP"/>
    </source>
</evidence>
<evidence type="ECO:0008006" key="5">
    <source>
        <dbReference type="Google" id="ProtNLM"/>
    </source>
</evidence>
<evidence type="ECO:0000313" key="4">
    <source>
        <dbReference type="Proteomes" id="UP000501179"/>
    </source>
</evidence>
<feature type="signal peptide" evidence="2">
    <location>
        <begin position="1"/>
        <end position="28"/>
    </location>
</feature>
<dbReference type="Proteomes" id="UP000501179">
    <property type="component" value="Chromosome"/>
</dbReference>
<dbReference type="AlphaFoldDB" id="A0A6G9H1W4"/>
<sequence>MSATRTTHSLRRSALGAVCAVAVLTLSACGILDGDTSGGKDKPTEDKSAPFAGLSGPEIAKKAVAANLAASSMTVHSDSRADGDHTVFTVAMSRQGDCTGTQTINDGGVLTLTRVGGDSYQMLDEELVRADNKGQPKEEVDNAVKVLADLWTKDSPEEAKQNADFCDLHSLLSSFQGAGSLAQKGPVTTVDGVPAITLTESDTEGTYTMYVATQGKPYLLKYVEKTKKDPGTTAFSDFDKPVPAKAPAKKDMVDVSLLAN</sequence>
<reference evidence="3 4" key="1">
    <citation type="submission" date="2020-03" db="EMBL/GenBank/DDBJ databases">
        <title>A novel species.</title>
        <authorList>
            <person name="Gao J."/>
        </authorList>
    </citation>
    <scope>NUCLEOTIDE SEQUENCE [LARGE SCALE GENOMIC DNA]</scope>
    <source>
        <strain evidence="3 4">QMT-12</strain>
    </source>
</reference>
<accession>A0A6G9H1W4</accession>
<proteinExistence type="predicted"/>
<evidence type="ECO:0000313" key="3">
    <source>
        <dbReference type="EMBL" id="QIQ04464.1"/>
    </source>
</evidence>
<feature type="chain" id="PRO_5039430653" description="Lipoprotein" evidence="2">
    <location>
        <begin position="29"/>
        <end position="260"/>
    </location>
</feature>
<feature type="region of interest" description="Disordered" evidence="1">
    <location>
        <begin position="35"/>
        <end position="54"/>
    </location>
</feature>